<accession>A0AAU9LPN5</accession>
<evidence type="ECO:0000313" key="3">
    <source>
        <dbReference type="Proteomes" id="UP001157418"/>
    </source>
</evidence>
<evidence type="ECO:0000313" key="2">
    <source>
        <dbReference type="EMBL" id="CAH1416766.1"/>
    </source>
</evidence>
<organism evidence="2 3">
    <name type="scientific">Lactuca virosa</name>
    <dbReference type="NCBI Taxonomy" id="75947"/>
    <lineage>
        <taxon>Eukaryota</taxon>
        <taxon>Viridiplantae</taxon>
        <taxon>Streptophyta</taxon>
        <taxon>Embryophyta</taxon>
        <taxon>Tracheophyta</taxon>
        <taxon>Spermatophyta</taxon>
        <taxon>Magnoliopsida</taxon>
        <taxon>eudicotyledons</taxon>
        <taxon>Gunneridae</taxon>
        <taxon>Pentapetalae</taxon>
        <taxon>asterids</taxon>
        <taxon>campanulids</taxon>
        <taxon>Asterales</taxon>
        <taxon>Asteraceae</taxon>
        <taxon>Cichorioideae</taxon>
        <taxon>Cichorieae</taxon>
        <taxon>Lactucinae</taxon>
        <taxon>Lactuca</taxon>
    </lineage>
</organism>
<feature type="compositionally biased region" description="Basic residues" evidence="1">
    <location>
        <begin position="50"/>
        <end position="65"/>
    </location>
</feature>
<name>A0AAU9LPN5_9ASTR</name>
<dbReference type="AlphaFoldDB" id="A0AAU9LPN5"/>
<evidence type="ECO:0008006" key="4">
    <source>
        <dbReference type="Google" id="ProtNLM"/>
    </source>
</evidence>
<keyword evidence="3" id="KW-1185">Reference proteome</keyword>
<gene>
    <name evidence="2" type="ORF">LVIROSA_LOCUS4510</name>
</gene>
<dbReference type="Proteomes" id="UP001157418">
    <property type="component" value="Unassembled WGS sequence"/>
</dbReference>
<comment type="caution">
    <text evidence="2">The sequence shown here is derived from an EMBL/GenBank/DDBJ whole genome shotgun (WGS) entry which is preliminary data.</text>
</comment>
<reference evidence="2 3" key="1">
    <citation type="submission" date="2022-01" db="EMBL/GenBank/DDBJ databases">
        <authorList>
            <person name="Xiong W."/>
            <person name="Schranz E."/>
        </authorList>
    </citation>
    <scope>NUCLEOTIDE SEQUENCE [LARGE SCALE GENOMIC DNA]</scope>
</reference>
<proteinExistence type="predicted"/>
<feature type="compositionally biased region" description="Polar residues" evidence="1">
    <location>
        <begin position="228"/>
        <end position="241"/>
    </location>
</feature>
<sequence length="241" mass="26957">MSPHRICGTSESEFSHPVLIPDVILEKLDEDSVSLRSYQQYVQGNYMSPKKKMKHLGHAAKKPTKEKKQSNSNHLPYIPSPYISEDNLGADLDETTSPHKSGTTSKPLPFLDSLFQAPFDYAESSSPAPVSPAFFQSDLKGPRNRVSLVDYDSNEDNEQEGEKQFEIEDLTKSSLVQDNQDEDTHMQTVDIPSRGGLIVDDEPNDMSIVLKSKASTRTLSIDLDDYSPSPQNDSQENDYTQ</sequence>
<feature type="region of interest" description="Disordered" evidence="1">
    <location>
        <begin position="50"/>
        <end position="105"/>
    </location>
</feature>
<protein>
    <recommendedName>
        <fullName evidence="4">Protein WAVE</fullName>
    </recommendedName>
</protein>
<dbReference type="EMBL" id="CAKMRJ010000002">
    <property type="protein sequence ID" value="CAH1416766.1"/>
    <property type="molecule type" value="Genomic_DNA"/>
</dbReference>
<evidence type="ECO:0000256" key="1">
    <source>
        <dbReference type="SAM" id="MobiDB-lite"/>
    </source>
</evidence>
<feature type="region of interest" description="Disordered" evidence="1">
    <location>
        <begin position="219"/>
        <end position="241"/>
    </location>
</feature>
<feature type="region of interest" description="Disordered" evidence="1">
    <location>
        <begin position="152"/>
        <end position="200"/>
    </location>
</feature>
<feature type="compositionally biased region" description="Basic and acidic residues" evidence="1">
    <location>
        <begin position="160"/>
        <end position="171"/>
    </location>
</feature>